<sequence>MEGTELPETIDKRQAAKLLCVSPRTIERYHEHWLEGAHYFREGSRITYNRPLLQDWQANRHNQIVHRRAIQQWQKSLLSHKKRA</sequence>
<name>A0A6M0RVM3_9CYAN</name>
<dbReference type="SUPFAM" id="SSF46955">
    <property type="entry name" value="Putative DNA-binding domain"/>
    <property type="match status" value="1"/>
</dbReference>
<protein>
    <recommendedName>
        <fullName evidence="3">Helix-turn-helix domain-containing protein</fullName>
    </recommendedName>
</protein>
<comment type="caution">
    <text evidence="1">The sequence shown here is derived from an EMBL/GenBank/DDBJ whole genome shotgun (WGS) entry which is preliminary data.</text>
</comment>
<dbReference type="Proteomes" id="UP000481033">
    <property type="component" value="Unassembled WGS sequence"/>
</dbReference>
<accession>A0A6M0RVM3</accession>
<reference evidence="1 2" key="1">
    <citation type="journal article" date="2020" name="Microb. Ecol.">
        <title>Ecogenomics of the Marine Benthic Filamentous Cyanobacterium Adonisia.</title>
        <authorList>
            <person name="Walter J.M."/>
            <person name="Coutinho F.H."/>
            <person name="Leomil L."/>
            <person name="Hargreaves P.I."/>
            <person name="Campeao M.E."/>
            <person name="Vieira V.V."/>
            <person name="Silva B.S."/>
            <person name="Fistarol G.O."/>
            <person name="Salomon P.S."/>
            <person name="Sawabe T."/>
            <person name="Mino S."/>
            <person name="Hosokawa M."/>
            <person name="Miyashita H."/>
            <person name="Maruyama F."/>
            <person name="van Verk M.C."/>
            <person name="Dutilh B.E."/>
            <person name="Thompson C.C."/>
            <person name="Thompson F.L."/>
        </authorList>
    </citation>
    <scope>NUCLEOTIDE SEQUENCE [LARGE SCALE GENOMIC DNA]</scope>
    <source>
        <strain evidence="1 2">CCMR0081</strain>
    </source>
</reference>
<organism evidence="1 2">
    <name type="scientific">Adonisia turfae CCMR0081</name>
    <dbReference type="NCBI Taxonomy" id="2292702"/>
    <lineage>
        <taxon>Bacteria</taxon>
        <taxon>Bacillati</taxon>
        <taxon>Cyanobacteriota</taxon>
        <taxon>Adonisia</taxon>
        <taxon>Adonisia turfae</taxon>
    </lineage>
</organism>
<evidence type="ECO:0000313" key="1">
    <source>
        <dbReference type="EMBL" id="NEZ60146.1"/>
    </source>
</evidence>
<evidence type="ECO:0008006" key="3">
    <source>
        <dbReference type="Google" id="ProtNLM"/>
    </source>
</evidence>
<proteinExistence type="predicted"/>
<dbReference type="EMBL" id="QXHD01000004">
    <property type="protein sequence ID" value="NEZ60146.1"/>
    <property type="molecule type" value="Genomic_DNA"/>
</dbReference>
<keyword evidence="2" id="KW-1185">Reference proteome</keyword>
<evidence type="ECO:0000313" key="2">
    <source>
        <dbReference type="Proteomes" id="UP000481033"/>
    </source>
</evidence>
<dbReference type="InterPro" id="IPR009061">
    <property type="entry name" value="DNA-bd_dom_put_sf"/>
</dbReference>
<gene>
    <name evidence="1" type="ORF">DXZ20_31775</name>
</gene>
<dbReference type="AlphaFoldDB" id="A0A6M0RVM3"/>